<gene>
    <name evidence="1" type="ORF">BT62DRAFT_937518</name>
</gene>
<comment type="caution">
    <text evidence="1">The sequence shown here is derived from an EMBL/GenBank/DDBJ whole genome shotgun (WGS) entry which is preliminary data.</text>
</comment>
<evidence type="ECO:0000313" key="2">
    <source>
        <dbReference type="Proteomes" id="UP000812287"/>
    </source>
</evidence>
<protein>
    <submittedName>
        <fullName evidence="1">Uncharacterized protein</fullName>
    </submittedName>
</protein>
<dbReference type="EMBL" id="MU250565">
    <property type="protein sequence ID" value="KAG7440923.1"/>
    <property type="molecule type" value="Genomic_DNA"/>
</dbReference>
<evidence type="ECO:0000313" key="1">
    <source>
        <dbReference type="EMBL" id="KAG7440923.1"/>
    </source>
</evidence>
<reference evidence="1" key="1">
    <citation type="submission" date="2020-11" db="EMBL/GenBank/DDBJ databases">
        <title>Adaptations for nitrogen fixation in a non-lichenized fungal sporocarp promotes dispersal by wood-feeding termites.</title>
        <authorList>
            <consortium name="DOE Joint Genome Institute"/>
            <person name="Koch R.A."/>
            <person name="Yoon G."/>
            <person name="Arayal U."/>
            <person name="Lail K."/>
            <person name="Amirebrahimi M."/>
            <person name="Labutti K."/>
            <person name="Lipzen A."/>
            <person name="Riley R."/>
            <person name="Barry K."/>
            <person name="Henrissat B."/>
            <person name="Grigoriev I.V."/>
            <person name="Herr J.R."/>
            <person name="Aime M.C."/>
        </authorList>
    </citation>
    <scope>NUCLEOTIDE SEQUENCE</scope>
    <source>
        <strain evidence="1">MCA 3950</strain>
    </source>
</reference>
<dbReference type="Proteomes" id="UP000812287">
    <property type="component" value="Unassembled WGS sequence"/>
</dbReference>
<dbReference type="AlphaFoldDB" id="A0A9P7VH44"/>
<dbReference type="RefSeq" id="XP_043034423.1">
    <property type="nucleotide sequence ID" value="XM_043187340.1"/>
</dbReference>
<name>A0A9P7VH44_9AGAR</name>
<accession>A0A9P7VH44</accession>
<dbReference type="GeneID" id="66109637"/>
<sequence length="83" mass="9640">MSTQGSEVSLSAGAVTDTSPLLPRYEVADASSDNRRRNLCKLFLVAAVYFLHRGMYDEFVSVYIILRRDGVHEYWYFWKYPPL</sequence>
<keyword evidence="2" id="KW-1185">Reference proteome</keyword>
<proteinExistence type="predicted"/>
<organism evidence="1 2">
    <name type="scientific">Guyanagaster necrorhizus</name>
    <dbReference type="NCBI Taxonomy" id="856835"/>
    <lineage>
        <taxon>Eukaryota</taxon>
        <taxon>Fungi</taxon>
        <taxon>Dikarya</taxon>
        <taxon>Basidiomycota</taxon>
        <taxon>Agaricomycotina</taxon>
        <taxon>Agaricomycetes</taxon>
        <taxon>Agaricomycetidae</taxon>
        <taxon>Agaricales</taxon>
        <taxon>Marasmiineae</taxon>
        <taxon>Physalacriaceae</taxon>
        <taxon>Guyanagaster</taxon>
    </lineage>
</organism>